<dbReference type="RefSeq" id="WP_344802577.1">
    <property type="nucleotide sequence ID" value="NZ_BAABAB010000009.1"/>
</dbReference>
<protein>
    <submittedName>
        <fullName evidence="2">Uncharacterized protein</fullName>
    </submittedName>
</protein>
<evidence type="ECO:0000313" key="3">
    <source>
        <dbReference type="Proteomes" id="UP001501490"/>
    </source>
</evidence>
<gene>
    <name evidence="2" type="ORF">GCM10022236_12960</name>
</gene>
<name>A0ABP6ZMJ4_9ACTN</name>
<evidence type="ECO:0000256" key="1">
    <source>
        <dbReference type="SAM" id="MobiDB-lite"/>
    </source>
</evidence>
<dbReference type="Proteomes" id="UP001501490">
    <property type="component" value="Unassembled WGS sequence"/>
</dbReference>
<feature type="region of interest" description="Disordered" evidence="1">
    <location>
        <begin position="144"/>
        <end position="171"/>
    </location>
</feature>
<sequence>MAAGTPPRTRRRPVQVARFGFDHGWLCLNPTFLNLQLPVLIIDHHLLPEPELLGLEPFGSRNPVQPLPDTTIVIQAHPGAMISLWNHTHTRPGQLVCWHRAERDQPRWSLQDTTASAVVIVGDTHRIQLSWAALWDGHIGRAQLIDPTQPRPGEPAGTNGQARSGTGACSA</sequence>
<comment type="caution">
    <text evidence="2">The sequence shown here is derived from an EMBL/GenBank/DDBJ whole genome shotgun (WGS) entry which is preliminary data.</text>
</comment>
<feature type="compositionally biased region" description="Polar residues" evidence="1">
    <location>
        <begin position="158"/>
        <end position="171"/>
    </location>
</feature>
<accession>A0ABP6ZMJ4</accession>
<reference evidence="3" key="1">
    <citation type="journal article" date="2019" name="Int. J. Syst. Evol. Microbiol.">
        <title>The Global Catalogue of Microorganisms (GCM) 10K type strain sequencing project: providing services to taxonomists for standard genome sequencing and annotation.</title>
        <authorList>
            <consortium name="The Broad Institute Genomics Platform"/>
            <consortium name="The Broad Institute Genome Sequencing Center for Infectious Disease"/>
            <person name="Wu L."/>
            <person name="Ma J."/>
        </authorList>
    </citation>
    <scope>NUCLEOTIDE SEQUENCE [LARGE SCALE GENOMIC DNA]</scope>
    <source>
        <strain evidence="3">JCM 16929</strain>
    </source>
</reference>
<proteinExistence type="predicted"/>
<evidence type="ECO:0000313" key="2">
    <source>
        <dbReference type="EMBL" id="GAA3612615.1"/>
    </source>
</evidence>
<dbReference type="EMBL" id="BAABAB010000009">
    <property type="protein sequence ID" value="GAA3612615.1"/>
    <property type="molecule type" value="Genomic_DNA"/>
</dbReference>
<keyword evidence="3" id="KW-1185">Reference proteome</keyword>
<organism evidence="2 3">
    <name type="scientific">Microlunatus ginsengisoli</name>
    <dbReference type="NCBI Taxonomy" id="363863"/>
    <lineage>
        <taxon>Bacteria</taxon>
        <taxon>Bacillati</taxon>
        <taxon>Actinomycetota</taxon>
        <taxon>Actinomycetes</taxon>
        <taxon>Propionibacteriales</taxon>
        <taxon>Propionibacteriaceae</taxon>
        <taxon>Microlunatus</taxon>
    </lineage>
</organism>